<dbReference type="HAMAP" id="MF_01629">
    <property type="entry name" value="PdxH"/>
    <property type="match status" value="1"/>
</dbReference>
<accession>A0AA91LZF4</accession>
<evidence type="ECO:0000313" key="10">
    <source>
        <dbReference type="EMBL" id="ORA38915.1"/>
    </source>
</evidence>
<dbReference type="PROSITE" id="PS01064">
    <property type="entry name" value="PYRIDOX_OXIDASE"/>
    <property type="match status" value="1"/>
</dbReference>
<feature type="domain" description="Pyridoxine 5'-phosphate oxidase dimerisation C-terminal" evidence="9">
    <location>
        <begin position="183"/>
        <end position="219"/>
    </location>
</feature>
<evidence type="ECO:0000259" key="9">
    <source>
        <dbReference type="Pfam" id="PF10590"/>
    </source>
</evidence>
<organism evidence="10 11">
    <name type="scientific">Mycobacterium branderi</name>
    <dbReference type="NCBI Taxonomy" id="43348"/>
    <lineage>
        <taxon>Bacteria</taxon>
        <taxon>Bacillati</taxon>
        <taxon>Actinomycetota</taxon>
        <taxon>Actinomycetes</taxon>
        <taxon>Mycobacteriales</taxon>
        <taxon>Mycobacteriaceae</taxon>
        <taxon>Mycobacterium</taxon>
    </lineage>
</organism>
<dbReference type="RefSeq" id="WP_083131339.1">
    <property type="nucleotide sequence ID" value="NZ_AP022606.1"/>
</dbReference>
<dbReference type="InterPro" id="IPR019740">
    <property type="entry name" value="Pyridox_Oxase_CS"/>
</dbReference>
<feature type="binding site" evidence="5 7">
    <location>
        <position position="206"/>
    </location>
    <ligand>
        <name>FMN</name>
        <dbReference type="ChEBI" id="CHEBI:58210"/>
    </ligand>
</feature>
<feature type="binding site" evidence="5 7">
    <location>
        <position position="115"/>
    </location>
    <ligand>
        <name>FMN</name>
        <dbReference type="ChEBI" id="CHEBI:58210"/>
    </ligand>
</feature>
<dbReference type="GO" id="GO:0008615">
    <property type="term" value="P:pyridoxine biosynthetic process"/>
    <property type="evidence" value="ECO:0007669"/>
    <property type="project" value="UniProtKB-UniRule"/>
</dbReference>
<feature type="binding site" evidence="5 6">
    <location>
        <begin position="202"/>
        <end position="204"/>
    </location>
    <ligand>
        <name>substrate</name>
    </ligand>
</feature>
<feature type="binding site" evidence="5 7">
    <location>
        <position position="93"/>
    </location>
    <ligand>
        <name>FMN</name>
        <dbReference type="ChEBI" id="CHEBI:58210"/>
    </ligand>
</feature>
<feature type="binding site" evidence="5 6">
    <location>
        <position position="137"/>
    </location>
    <ligand>
        <name>substrate</name>
    </ligand>
</feature>
<feature type="binding site" evidence="5 6">
    <location>
        <position position="141"/>
    </location>
    <ligand>
        <name>substrate</name>
    </ligand>
</feature>
<comment type="cofactor">
    <cofactor evidence="5 7">
        <name>FMN</name>
        <dbReference type="ChEBI" id="CHEBI:58210"/>
    </cofactor>
    <text evidence="5 7">Binds 1 FMN per subunit.</text>
</comment>
<dbReference type="NCBIfam" id="NF004231">
    <property type="entry name" value="PRK05679.1"/>
    <property type="match status" value="1"/>
</dbReference>
<feature type="domain" description="Pyridoxamine 5'-phosphate oxidase N-terminal" evidence="8">
    <location>
        <begin position="46"/>
        <end position="168"/>
    </location>
</feature>
<feature type="binding site" evidence="6">
    <location>
        <begin position="13"/>
        <end position="16"/>
    </location>
    <ligand>
        <name>substrate</name>
    </ligand>
</feature>
<dbReference type="PIRSF" id="PIRSF000190">
    <property type="entry name" value="Pyd_amn-ph_oxd"/>
    <property type="match status" value="1"/>
</dbReference>
<evidence type="ECO:0000256" key="7">
    <source>
        <dbReference type="PIRSR" id="PIRSR000190-2"/>
    </source>
</evidence>
<feature type="binding site" evidence="5 7">
    <location>
        <position position="196"/>
    </location>
    <ligand>
        <name>FMN</name>
        <dbReference type="ChEBI" id="CHEBI:58210"/>
    </ligand>
</feature>
<dbReference type="EMBL" id="MVHM01000004">
    <property type="protein sequence ID" value="ORA38915.1"/>
    <property type="molecule type" value="Genomic_DNA"/>
</dbReference>
<dbReference type="InterPro" id="IPR011576">
    <property type="entry name" value="Pyridox_Oxase_N"/>
</dbReference>
<feature type="binding site" evidence="5 7">
    <location>
        <begin position="86"/>
        <end position="87"/>
    </location>
    <ligand>
        <name>FMN</name>
        <dbReference type="ChEBI" id="CHEBI:58210"/>
    </ligand>
</feature>
<dbReference type="AlphaFoldDB" id="A0AA91LZF4"/>
<dbReference type="GO" id="GO:0010181">
    <property type="term" value="F:FMN binding"/>
    <property type="evidence" value="ECO:0007669"/>
    <property type="project" value="UniProtKB-UniRule"/>
</dbReference>
<dbReference type="Proteomes" id="UP000192441">
    <property type="component" value="Unassembled WGS sequence"/>
</dbReference>
<evidence type="ECO:0000259" key="8">
    <source>
        <dbReference type="Pfam" id="PF01243"/>
    </source>
</evidence>
<dbReference type="EC" id="1.4.3.5" evidence="5"/>
<dbReference type="InterPro" id="IPR019576">
    <property type="entry name" value="Pyridoxamine_oxidase_dimer_C"/>
</dbReference>
<feature type="binding site" evidence="5 6">
    <location>
        <position position="133"/>
    </location>
    <ligand>
        <name>substrate</name>
    </ligand>
</feature>
<keyword evidence="3 5" id="KW-0288">FMN</keyword>
<dbReference type="NCBIfam" id="TIGR00558">
    <property type="entry name" value="pdxH"/>
    <property type="match status" value="1"/>
</dbReference>
<dbReference type="Pfam" id="PF01243">
    <property type="entry name" value="PNPOx_N"/>
    <property type="match status" value="1"/>
</dbReference>
<name>A0AA91LZF4_9MYCO</name>
<comment type="caution">
    <text evidence="5">Lacks conserved residue(s) required for the propagation of feature annotation.</text>
</comment>
<dbReference type="InterPro" id="IPR000659">
    <property type="entry name" value="Pyridox_Oxase"/>
</dbReference>
<dbReference type="PANTHER" id="PTHR10851">
    <property type="entry name" value="PYRIDOXINE-5-PHOSPHATE OXIDASE"/>
    <property type="match status" value="1"/>
</dbReference>
<evidence type="ECO:0000256" key="2">
    <source>
        <dbReference type="ARBA" id="ARBA00022630"/>
    </source>
</evidence>
<dbReference type="SUPFAM" id="SSF50475">
    <property type="entry name" value="FMN-binding split barrel"/>
    <property type="match status" value="1"/>
</dbReference>
<comment type="similarity">
    <text evidence="1 5">Belongs to the pyridoxamine 5'-phosphate oxidase family.</text>
</comment>
<dbReference type="Gene3D" id="2.30.110.10">
    <property type="entry name" value="Electron Transport, Fmn-binding Protein, Chain A"/>
    <property type="match status" value="1"/>
</dbReference>
<evidence type="ECO:0000256" key="1">
    <source>
        <dbReference type="ARBA" id="ARBA00007301"/>
    </source>
</evidence>
<feature type="binding site" evidence="5 6">
    <location>
        <position position="76"/>
    </location>
    <ligand>
        <name>substrate</name>
    </ligand>
</feature>
<comment type="catalytic activity">
    <reaction evidence="5">
        <text>pyridoxamine 5'-phosphate + O2 + H2O = pyridoxal 5'-phosphate + H2O2 + NH4(+)</text>
        <dbReference type="Rhea" id="RHEA:15817"/>
        <dbReference type="ChEBI" id="CHEBI:15377"/>
        <dbReference type="ChEBI" id="CHEBI:15379"/>
        <dbReference type="ChEBI" id="CHEBI:16240"/>
        <dbReference type="ChEBI" id="CHEBI:28938"/>
        <dbReference type="ChEBI" id="CHEBI:58451"/>
        <dbReference type="ChEBI" id="CHEBI:597326"/>
        <dbReference type="EC" id="1.4.3.5"/>
    </reaction>
</comment>
<comment type="catalytic activity">
    <reaction evidence="5">
        <text>pyridoxine 5'-phosphate + O2 = pyridoxal 5'-phosphate + H2O2</text>
        <dbReference type="Rhea" id="RHEA:15149"/>
        <dbReference type="ChEBI" id="CHEBI:15379"/>
        <dbReference type="ChEBI" id="CHEBI:16240"/>
        <dbReference type="ChEBI" id="CHEBI:58589"/>
        <dbReference type="ChEBI" id="CHEBI:597326"/>
        <dbReference type="EC" id="1.4.3.5"/>
    </reaction>
</comment>
<keyword evidence="4 5" id="KW-0560">Oxidoreductase</keyword>
<comment type="caution">
    <text evidence="10">The sequence shown here is derived from an EMBL/GenBank/DDBJ whole genome shotgun (WGS) entry which is preliminary data.</text>
</comment>
<proteinExistence type="inferred from homology"/>
<keyword evidence="5" id="KW-0664">Pyridoxine biosynthesis</keyword>
<dbReference type="InterPro" id="IPR012349">
    <property type="entry name" value="Split_barrel_FMN-bd"/>
</dbReference>
<comment type="function">
    <text evidence="5">Catalyzes the oxidation of either pyridoxine 5'-phosphate (PNP) or pyridoxamine 5'-phosphate (PMP) into pyridoxal 5'-phosphate (PLP).</text>
</comment>
<keyword evidence="2 5" id="KW-0285">Flavoprotein</keyword>
<sequence>MAGPDNEHLAAMRVEYGSAEKDGSPDLDTDWLADGWVALLRKWIRDAEDAGVAEPNAFVLATVASGKPVSRSVLCKSIDERGITFYTNYDSAKGAELAATPYASATFPWYLLGRQFHIRGRVTKVDPEETQEYWSKRPRGSQLGAWASHQSRPIASRAALLEQLAEVTARFADTEHIPVPPNWGGYRIAPEVVEFWQGRENRVHNRIRVVDGRIERLQP</sequence>
<evidence type="ECO:0000256" key="4">
    <source>
        <dbReference type="ARBA" id="ARBA00023002"/>
    </source>
</evidence>
<reference evidence="10 11" key="1">
    <citation type="submission" date="2016-12" db="EMBL/GenBank/DDBJ databases">
        <title>The new phylogeny of genus Mycobacterium.</title>
        <authorList>
            <person name="Tortoli E."/>
            <person name="Trovato A."/>
            <person name="Cirillo D.M."/>
        </authorList>
    </citation>
    <scope>NUCLEOTIDE SEQUENCE [LARGE SCALE GENOMIC DNA]</scope>
    <source>
        <strain evidence="10 11">DSM 44624</strain>
    </source>
</reference>
<dbReference type="Pfam" id="PF10590">
    <property type="entry name" value="PNP_phzG_C"/>
    <property type="match status" value="1"/>
</dbReference>
<protein>
    <recommendedName>
        <fullName evidence="5">Pyridoxine/pyridoxamine 5'-phosphate oxidase</fullName>
        <ecNumber evidence="5">1.4.3.5</ecNumber>
    </recommendedName>
    <alternativeName>
        <fullName evidence="5">PNP/PMP oxidase</fullName>
        <shortName evidence="5">PNPOx</shortName>
    </alternativeName>
    <alternativeName>
        <fullName evidence="5">Pyridoxal 5'-phosphate synthase</fullName>
    </alternativeName>
</protein>
<evidence type="ECO:0000256" key="6">
    <source>
        <dbReference type="PIRSR" id="PIRSR000190-1"/>
    </source>
</evidence>
<comment type="subunit">
    <text evidence="5">Homodimer.</text>
</comment>
<feature type="binding site" evidence="5 7">
    <location>
        <begin position="150"/>
        <end position="151"/>
    </location>
    <ligand>
        <name>FMN</name>
        <dbReference type="ChEBI" id="CHEBI:58210"/>
    </ligand>
</feature>
<comment type="pathway">
    <text evidence="5">Cofactor metabolism; pyridoxal 5'-phosphate salvage; pyridoxal 5'-phosphate from pyridoxine 5'-phosphate: step 1/1.</text>
</comment>
<evidence type="ECO:0000256" key="3">
    <source>
        <dbReference type="ARBA" id="ARBA00022643"/>
    </source>
</evidence>
<gene>
    <name evidence="5" type="primary">pdxH</name>
    <name evidence="10" type="ORF">BST20_10195</name>
</gene>
<dbReference type="GO" id="GO:0004733">
    <property type="term" value="F:pyridoxamine phosphate oxidase activity"/>
    <property type="evidence" value="ECO:0007669"/>
    <property type="project" value="UniProtKB-UniRule"/>
</dbReference>
<comment type="pathway">
    <text evidence="5">Cofactor metabolism; pyridoxal 5'-phosphate salvage; pyridoxal 5'-phosphate from pyridoxamine 5'-phosphate: step 1/1.</text>
</comment>
<dbReference type="PANTHER" id="PTHR10851:SF0">
    <property type="entry name" value="PYRIDOXINE-5'-PHOSPHATE OXIDASE"/>
    <property type="match status" value="1"/>
</dbReference>
<feature type="binding site" evidence="5 7">
    <location>
        <begin position="71"/>
        <end position="76"/>
    </location>
    <ligand>
        <name>FMN</name>
        <dbReference type="ChEBI" id="CHEBI:58210"/>
    </ligand>
</feature>
<evidence type="ECO:0000313" key="11">
    <source>
        <dbReference type="Proteomes" id="UP000192441"/>
    </source>
</evidence>
<evidence type="ECO:0000256" key="5">
    <source>
        <dbReference type="HAMAP-Rule" id="MF_01629"/>
    </source>
</evidence>